<feature type="compositionally biased region" description="Low complexity" evidence="2">
    <location>
        <begin position="40"/>
        <end position="50"/>
    </location>
</feature>
<dbReference type="STRING" id="6210.W6UPJ1"/>
<dbReference type="PROSITE" id="PS50888">
    <property type="entry name" value="BHLH"/>
    <property type="match status" value="1"/>
</dbReference>
<dbReference type="SMART" id="SM00353">
    <property type="entry name" value="HLH"/>
    <property type="match status" value="1"/>
</dbReference>
<feature type="coiled-coil region" evidence="1">
    <location>
        <begin position="166"/>
        <end position="193"/>
    </location>
</feature>
<dbReference type="Gene3D" id="3.60.10.10">
    <property type="entry name" value="Endonuclease/exonuclease/phosphatase"/>
    <property type="match status" value="1"/>
</dbReference>
<sequence>MSHYASASKSYDEGDYAGDDDDMEDDDGYDCLSDYDGDMDGASAAASGEGPSNGGDRRSDGCASRSSYHHGGKVSIGGNGRHRTDFRRYRNASDRVMPDHSDDNRRDHHNHLERKRRASIKGSYCDLREAIPSLRGSKASRAVTLQRAAEYIETLTKSNREHSFCVDELTRQNEILERQVQDLYRNYQRLENDEYALTQAAAVAQSGVPLNQAGVSGSFNAPPPPSTLPVTSSSPVTSSTGNSTPTTAAHALNCGSTGSSCNSSTGFTIPLRVVSQQHQPASSNTSSPDDPPSTGIPSSGLAQLSYAALQLQQQQQQQSIAPPHTVASKPPVSATTVVTTSSPPMTRLITLEPSSGVPSSTSRGVVPQRIRLSNSLSTSSGGRPIVVVSTSSSSSGTPAASTTFSALDTAVLKARTARPPLDQQQHHHHVVVGSNVEVISSPTTPSVSIPVTPAPNMASPSQGLGHPRRVVIVSAQHHQECPPPPIQTAPIASTKQSINLATSSDLVFCFNIPVCLCIKLFLICGTSFEEEMHVIYFRFPSRPRLISIRKMSYDYIKLHHPSCLFVSSSSDGIDRFEFQLPFFPKLTLGLGTKPGRIFALKRPATEEFSSFATRLIENINKYFDRSHKNSKASNPSVCLRAVDIKLDDDRWKPSDTLGSIFSASQPMQMQLCIEADTPKVIVFDVRLNPACVKSMKLDLTLFVGCPAFPAIAGENLDLGRSKFEWFVSAEAKSAPDPVWEGQEMVHEGFVFTPRPEHIGRFVRLRVLPFDSGGLPGVPFGEPELSALCSSKTMPHLLPFLGQFIVSSGPITEAPPQNLICERPRQAIRLVHMYCVTTPACSSSRSSTLATASRVCARRFKEIASRIKGTNEFRLICYNLLAFMYSGTESARTYFFRHCPPAYLDPKYRFPLIYRELLAYQADILCLQEVDTSHFQRRLFFLLQQAGKFEGCFLSKLLINVPSALSSLPPSDPVDSYPRKEEGVAIFFRRERFCLVKEVALDSLILHAEAEYEDLARAYHALAASGEVPLDLCMGARAHGVLVCLLECRHTGHRLLLACTHLYFHPKALKLRNIQCLTLRRFLLQLARDLAVKEPLPIVLAADLNADLDSEPYQNLTGAVKDGEVPGPVLEAAIPLPDGVYTNIVPGFKANLDAVLYATPDQQQACLRVAHAFPVPSEAAVLADGRSAQPAFPPLLPEAKGGLTLPNSQFPSDHLSLAVDFLLE</sequence>
<evidence type="ECO:0000313" key="4">
    <source>
        <dbReference type="EMBL" id="EUB62711.1"/>
    </source>
</evidence>
<name>W6UPJ1_ECHGR</name>
<comment type="caution">
    <text evidence="4">The sequence shown here is derived from an EMBL/GenBank/DDBJ whole genome shotgun (WGS) entry which is preliminary data.</text>
</comment>
<dbReference type="Proteomes" id="UP000019149">
    <property type="component" value="Unassembled WGS sequence"/>
</dbReference>
<feature type="region of interest" description="Disordered" evidence="2">
    <location>
        <begin position="275"/>
        <end position="299"/>
    </location>
</feature>
<dbReference type="InterPro" id="IPR050410">
    <property type="entry name" value="CCR4/nocturin_mRNA_transcr"/>
</dbReference>
<reference evidence="4 5" key="1">
    <citation type="journal article" date="2013" name="Nat. Genet.">
        <title>The genome of the hydatid tapeworm Echinococcus granulosus.</title>
        <authorList>
            <person name="Zheng H."/>
            <person name="Zhang W."/>
            <person name="Zhang L."/>
            <person name="Zhang Z."/>
            <person name="Li J."/>
            <person name="Lu G."/>
            <person name="Zhu Y."/>
            <person name="Wang Y."/>
            <person name="Huang Y."/>
            <person name="Liu J."/>
            <person name="Kang H."/>
            <person name="Chen J."/>
            <person name="Wang L."/>
            <person name="Chen A."/>
            <person name="Yu S."/>
            <person name="Gao Z."/>
            <person name="Jin L."/>
            <person name="Gu W."/>
            <person name="Wang Z."/>
            <person name="Zhao L."/>
            <person name="Shi B."/>
            <person name="Wen H."/>
            <person name="Lin R."/>
            <person name="Jones M.K."/>
            <person name="Brejova B."/>
            <person name="Vinar T."/>
            <person name="Zhao G."/>
            <person name="McManus D.P."/>
            <person name="Chen Z."/>
            <person name="Zhou Y."/>
            <person name="Wang S."/>
        </authorList>
    </citation>
    <scope>NUCLEOTIDE SEQUENCE [LARGE SCALE GENOMIC DNA]</scope>
</reference>
<dbReference type="InterPro" id="IPR011598">
    <property type="entry name" value="bHLH_dom"/>
</dbReference>
<dbReference type="InterPro" id="IPR036691">
    <property type="entry name" value="Endo/exonu/phosph_ase_sf"/>
</dbReference>
<feature type="region of interest" description="Disordered" evidence="2">
    <location>
        <begin position="214"/>
        <end position="245"/>
    </location>
</feature>
<dbReference type="PANTHER" id="PTHR12121:SF36">
    <property type="entry name" value="ENDONUCLEASE_EXONUCLEASE_PHOSPHATASE DOMAIN-CONTAINING PROTEIN"/>
    <property type="match status" value="1"/>
</dbReference>
<keyword evidence="1" id="KW-0175">Coiled coil</keyword>
<dbReference type="PANTHER" id="PTHR12121">
    <property type="entry name" value="CARBON CATABOLITE REPRESSOR PROTEIN 4"/>
    <property type="match status" value="1"/>
</dbReference>
<dbReference type="OMA" id="VVPQRIR"/>
<dbReference type="Pfam" id="PF00010">
    <property type="entry name" value="HLH"/>
    <property type="match status" value="1"/>
</dbReference>
<keyword evidence="5" id="KW-1185">Reference proteome</keyword>
<feature type="compositionally biased region" description="Low complexity" evidence="2">
    <location>
        <begin position="328"/>
        <end position="340"/>
    </location>
</feature>
<evidence type="ECO:0000259" key="3">
    <source>
        <dbReference type="PROSITE" id="PS50888"/>
    </source>
</evidence>
<dbReference type="KEGG" id="egl:EGR_02507"/>
<dbReference type="Gene3D" id="4.10.280.10">
    <property type="entry name" value="Helix-loop-helix DNA-binding domain"/>
    <property type="match status" value="1"/>
</dbReference>
<evidence type="ECO:0000256" key="1">
    <source>
        <dbReference type="SAM" id="Coils"/>
    </source>
</evidence>
<gene>
    <name evidence="4" type="ORF">EGR_02507</name>
</gene>
<feature type="domain" description="BHLH" evidence="3">
    <location>
        <begin position="104"/>
        <end position="155"/>
    </location>
</feature>
<feature type="region of interest" description="Disordered" evidence="2">
    <location>
        <begin position="313"/>
        <end position="340"/>
    </location>
</feature>
<dbReference type="EMBL" id="APAU02000011">
    <property type="protein sequence ID" value="EUB62711.1"/>
    <property type="molecule type" value="Genomic_DNA"/>
</dbReference>
<dbReference type="AlphaFoldDB" id="W6UPJ1"/>
<dbReference type="CTD" id="36338222"/>
<feature type="region of interest" description="Disordered" evidence="2">
    <location>
        <begin position="1"/>
        <end position="117"/>
    </location>
</feature>
<feature type="compositionally biased region" description="Acidic residues" evidence="2">
    <location>
        <begin position="13"/>
        <end position="39"/>
    </location>
</feature>
<dbReference type="InterPro" id="IPR036638">
    <property type="entry name" value="HLH_DNA-bd_sf"/>
</dbReference>
<protein>
    <submittedName>
        <fullName evidence="4">2',5'-phosphodiesterase</fullName>
    </submittedName>
</protein>
<evidence type="ECO:0000313" key="5">
    <source>
        <dbReference type="Proteomes" id="UP000019149"/>
    </source>
</evidence>
<evidence type="ECO:0000256" key="2">
    <source>
        <dbReference type="SAM" id="MobiDB-lite"/>
    </source>
</evidence>
<proteinExistence type="predicted"/>
<dbReference type="RefSeq" id="XP_024353907.1">
    <property type="nucleotide sequence ID" value="XM_024491756.1"/>
</dbReference>
<feature type="compositionally biased region" description="Basic residues" evidence="2">
    <location>
        <begin position="107"/>
        <end position="117"/>
    </location>
</feature>
<dbReference type="InterPro" id="IPR005135">
    <property type="entry name" value="Endo/exonuclease/phosphatase"/>
</dbReference>
<feature type="compositionally biased region" description="Low complexity" evidence="2">
    <location>
        <begin position="228"/>
        <end position="245"/>
    </location>
</feature>
<dbReference type="GO" id="GO:0046983">
    <property type="term" value="F:protein dimerization activity"/>
    <property type="evidence" value="ECO:0007669"/>
    <property type="project" value="InterPro"/>
</dbReference>
<feature type="compositionally biased region" description="Low complexity" evidence="2">
    <location>
        <begin position="280"/>
        <end position="299"/>
    </location>
</feature>
<feature type="compositionally biased region" description="Basic and acidic residues" evidence="2">
    <location>
        <begin position="82"/>
        <end position="106"/>
    </location>
</feature>
<dbReference type="SUPFAM" id="SSF47459">
    <property type="entry name" value="HLH, helix-loop-helix DNA-binding domain"/>
    <property type="match status" value="1"/>
</dbReference>
<dbReference type="SUPFAM" id="SSF56219">
    <property type="entry name" value="DNase I-like"/>
    <property type="match status" value="1"/>
</dbReference>
<dbReference type="GO" id="GO:0000175">
    <property type="term" value="F:3'-5'-RNA exonuclease activity"/>
    <property type="evidence" value="ECO:0007669"/>
    <property type="project" value="TreeGrafter"/>
</dbReference>
<dbReference type="Pfam" id="PF03372">
    <property type="entry name" value="Exo_endo_phos"/>
    <property type="match status" value="1"/>
</dbReference>
<dbReference type="CDD" id="cd11406">
    <property type="entry name" value="bHLHzip_Max"/>
    <property type="match status" value="1"/>
</dbReference>
<dbReference type="GeneID" id="36338222"/>
<dbReference type="OrthoDB" id="412787at2759"/>
<organism evidence="4 5">
    <name type="scientific">Echinococcus granulosus</name>
    <name type="common">Hydatid tapeworm</name>
    <dbReference type="NCBI Taxonomy" id="6210"/>
    <lineage>
        <taxon>Eukaryota</taxon>
        <taxon>Metazoa</taxon>
        <taxon>Spiralia</taxon>
        <taxon>Lophotrochozoa</taxon>
        <taxon>Platyhelminthes</taxon>
        <taxon>Cestoda</taxon>
        <taxon>Eucestoda</taxon>
        <taxon>Cyclophyllidea</taxon>
        <taxon>Taeniidae</taxon>
        <taxon>Echinococcus</taxon>
        <taxon>Echinococcus granulosus group</taxon>
    </lineage>
</organism>
<accession>W6UPJ1</accession>